<keyword evidence="3" id="KW-1185">Reference proteome</keyword>
<dbReference type="VEuPathDB" id="FungiDB:ASPSYDRAFT_45524"/>
<dbReference type="RefSeq" id="XP_040702897.1">
    <property type="nucleotide sequence ID" value="XM_040847063.1"/>
</dbReference>
<name>A0A1L9TI86_9EURO</name>
<sequence length="546" mass="60372">MSPRPSSSSSGKGTGPGTGTSTGAGTGTETASTSTSTSQFTFVTGNIQSEARSHAMREHWKRRHKRNQEAKSSNRKKASASASRTLLPRSTSASNGEEEEEGSSATTSSSGLKPGGSADGEVHGKKKKHSQPGIDPAQMFCGMSYALSSARPDPFQTCPVHLTSQHQKLLHHWISTHAAMMFEDLDVTEFNPMKDVWFPLDLSNASSFNCIMAHSAAHLSHLYAGTPPRRGTNSSDALKYKIEAVRILRTWLSDPEKELCDDAFAAVVRLLTFERYWGTVADWKIHRDGLQRMIDAKGGVEALHENWRLELVVYLVSLMSKPSWLESTNNLERISRPLFSPPVRQPAPSLDVQKVRCLWLISFIQDMRTFMGSFYTRGLFGYPITHTAVALLRQKFQHSIEASSPSGGAITEWEDEMLGCLFSISVLIQESISVFSDGGSATPTGPNTLDELEIFLRDSQHMWMSSVYNLRVILFESLARLFEEGESKVNYVQDLVQVLNTLSLEARQGVEKCLLNLLYCLGNSNTTMLIDDGWTPDSLLSSMHGH</sequence>
<dbReference type="Pfam" id="PF11951">
    <property type="entry name" value="Fungal_trans_2"/>
    <property type="match status" value="1"/>
</dbReference>
<feature type="compositionally biased region" description="Low complexity" evidence="1">
    <location>
        <begin position="27"/>
        <end position="38"/>
    </location>
</feature>
<dbReference type="EMBL" id="KV878586">
    <property type="protein sequence ID" value="OJJ59091.1"/>
    <property type="molecule type" value="Genomic_DNA"/>
</dbReference>
<feature type="compositionally biased region" description="Low complexity" evidence="1">
    <location>
        <begin position="1"/>
        <end position="11"/>
    </location>
</feature>
<accession>A0A1L9TI86</accession>
<feature type="region of interest" description="Disordered" evidence="1">
    <location>
        <begin position="1"/>
        <end position="135"/>
    </location>
</feature>
<dbReference type="PANTHER" id="PTHR37540:SF5">
    <property type="entry name" value="TRANSCRIPTION FACTOR DOMAIN-CONTAINING PROTEIN"/>
    <property type="match status" value="1"/>
</dbReference>
<dbReference type="PROSITE" id="PS50096">
    <property type="entry name" value="IQ"/>
    <property type="match status" value="1"/>
</dbReference>
<gene>
    <name evidence="2" type="ORF">ASPSYDRAFT_45524</name>
</gene>
<feature type="compositionally biased region" description="Low complexity" evidence="1">
    <location>
        <begin position="79"/>
        <end position="95"/>
    </location>
</feature>
<dbReference type="OrthoDB" id="4159781at2759"/>
<dbReference type="Proteomes" id="UP000184356">
    <property type="component" value="Unassembled WGS sequence"/>
</dbReference>
<evidence type="ECO:0000313" key="3">
    <source>
        <dbReference type="Proteomes" id="UP000184356"/>
    </source>
</evidence>
<dbReference type="InterPro" id="IPR021858">
    <property type="entry name" value="Fun_TF"/>
</dbReference>
<protein>
    <submittedName>
        <fullName evidence="2">Uncharacterized protein</fullName>
    </submittedName>
</protein>
<dbReference type="GeneID" id="63763136"/>
<dbReference type="AlphaFoldDB" id="A0A1L9TI86"/>
<organism evidence="2 3">
    <name type="scientific">Aspergillus sydowii CBS 593.65</name>
    <dbReference type="NCBI Taxonomy" id="1036612"/>
    <lineage>
        <taxon>Eukaryota</taxon>
        <taxon>Fungi</taxon>
        <taxon>Dikarya</taxon>
        <taxon>Ascomycota</taxon>
        <taxon>Pezizomycotina</taxon>
        <taxon>Eurotiomycetes</taxon>
        <taxon>Eurotiomycetidae</taxon>
        <taxon>Eurotiales</taxon>
        <taxon>Aspergillaceae</taxon>
        <taxon>Aspergillus</taxon>
        <taxon>Aspergillus subgen. Nidulantes</taxon>
    </lineage>
</organism>
<feature type="compositionally biased region" description="Gly residues" evidence="1">
    <location>
        <begin position="12"/>
        <end position="26"/>
    </location>
</feature>
<dbReference type="STRING" id="1036612.A0A1L9TI86"/>
<feature type="compositionally biased region" description="Polar residues" evidence="1">
    <location>
        <begin position="39"/>
        <end position="50"/>
    </location>
</feature>
<reference evidence="3" key="1">
    <citation type="journal article" date="2017" name="Genome Biol.">
        <title>Comparative genomics reveals high biological diversity and specific adaptations in the industrially and medically important fungal genus Aspergillus.</title>
        <authorList>
            <person name="de Vries R.P."/>
            <person name="Riley R."/>
            <person name="Wiebenga A."/>
            <person name="Aguilar-Osorio G."/>
            <person name="Amillis S."/>
            <person name="Uchima C.A."/>
            <person name="Anderluh G."/>
            <person name="Asadollahi M."/>
            <person name="Askin M."/>
            <person name="Barry K."/>
            <person name="Battaglia E."/>
            <person name="Bayram O."/>
            <person name="Benocci T."/>
            <person name="Braus-Stromeyer S.A."/>
            <person name="Caldana C."/>
            <person name="Canovas D."/>
            <person name="Cerqueira G.C."/>
            <person name="Chen F."/>
            <person name="Chen W."/>
            <person name="Choi C."/>
            <person name="Clum A."/>
            <person name="Dos Santos R.A."/>
            <person name="Damasio A.R."/>
            <person name="Diallinas G."/>
            <person name="Emri T."/>
            <person name="Fekete E."/>
            <person name="Flipphi M."/>
            <person name="Freyberg S."/>
            <person name="Gallo A."/>
            <person name="Gournas C."/>
            <person name="Habgood R."/>
            <person name="Hainaut M."/>
            <person name="Harispe M.L."/>
            <person name="Henrissat B."/>
            <person name="Hilden K.S."/>
            <person name="Hope R."/>
            <person name="Hossain A."/>
            <person name="Karabika E."/>
            <person name="Karaffa L."/>
            <person name="Karanyi Z."/>
            <person name="Krasevec N."/>
            <person name="Kuo A."/>
            <person name="Kusch H."/>
            <person name="LaButti K."/>
            <person name="Lagendijk E.L."/>
            <person name="Lapidus A."/>
            <person name="Levasseur A."/>
            <person name="Lindquist E."/>
            <person name="Lipzen A."/>
            <person name="Logrieco A.F."/>
            <person name="MacCabe A."/>
            <person name="Maekelae M.R."/>
            <person name="Malavazi I."/>
            <person name="Melin P."/>
            <person name="Meyer V."/>
            <person name="Mielnichuk N."/>
            <person name="Miskei M."/>
            <person name="Molnar A.P."/>
            <person name="Mule G."/>
            <person name="Ngan C.Y."/>
            <person name="Orejas M."/>
            <person name="Orosz E."/>
            <person name="Ouedraogo J.P."/>
            <person name="Overkamp K.M."/>
            <person name="Park H.-S."/>
            <person name="Perrone G."/>
            <person name="Piumi F."/>
            <person name="Punt P.J."/>
            <person name="Ram A.F."/>
            <person name="Ramon A."/>
            <person name="Rauscher S."/>
            <person name="Record E."/>
            <person name="Riano-Pachon D.M."/>
            <person name="Robert V."/>
            <person name="Roehrig J."/>
            <person name="Ruller R."/>
            <person name="Salamov A."/>
            <person name="Salih N.S."/>
            <person name="Samson R.A."/>
            <person name="Sandor E."/>
            <person name="Sanguinetti M."/>
            <person name="Schuetze T."/>
            <person name="Sepcic K."/>
            <person name="Shelest E."/>
            <person name="Sherlock G."/>
            <person name="Sophianopoulou V."/>
            <person name="Squina F.M."/>
            <person name="Sun H."/>
            <person name="Susca A."/>
            <person name="Todd R.B."/>
            <person name="Tsang A."/>
            <person name="Unkles S.E."/>
            <person name="van de Wiele N."/>
            <person name="van Rossen-Uffink D."/>
            <person name="Oliveira J.V."/>
            <person name="Vesth T.C."/>
            <person name="Visser J."/>
            <person name="Yu J.-H."/>
            <person name="Zhou M."/>
            <person name="Andersen M.R."/>
            <person name="Archer D.B."/>
            <person name="Baker S.E."/>
            <person name="Benoit I."/>
            <person name="Brakhage A.A."/>
            <person name="Braus G.H."/>
            <person name="Fischer R."/>
            <person name="Frisvad J.C."/>
            <person name="Goldman G.H."/>
            <person name="Houbraken J."/>
            <person name="Oakley B."/>
            <person name="Pocsi I."/>
            <person name="Scazzocchio C."/>
            <person name="Seiboth B."/>
            <person name="vanKuyk P.A."/>
            <person name="Wortman J."/>
            <person name="Dyer P.S."/>
            <person name="Grigoriev I.V."/>
        </authorList>
    </citation>
    <scope>NUCLEOTIDE SEQUENCE [LARGE SCALE GENOMIC DNA]</scope>
    <source>
        <strain evidence="3">CBS 593.65</strain>
    </source>
</reference>
<dbReference type="PANTHER" id="PTHR37540">
    <property type="entry name" value="TRANSCRIPTION FACTOR (ACR-2), PUTATIVE-RELATED-RELATED"/>
    <property type="match status" value="1"/>
</dbReference>
<evidence type="ECO:0000256" key="1">
    <source>
        <dbReference type="SAM" id="MobiDB-lite"/>
    </source>
</evidence>
<proteinExistence type="predicted"/>
<evidence type="ECO:0000313" key="2">
    <source>
        <dbReference type="EMBL" id="OJJ59091.1"/>
    </source>
</evidence>